<sequence length="77" mass="8746">MSFNSFREDIMKIAMLVLQVILLSLTIYGTTCFWKSASMKQAEGDPTMKIRVMIIDGFLTIIFGLFTIIAHLATSYF</sequence>
<gene>
    <name evidence="2" type="ORF">AUK15_00295</name>
</gene>
<feature type="transmembrane region" description="Helical" evidence="1">
    <location>
        <begin position="54"/>
        <end position="73"/>
    </location>
</feature>
<name>A0A1J5GF91_9BACT</name>
<keyword evidence="1" id="KW-0812">Transmembrane</keyword>
<keyword evidence="1" id="KW-1133">Transmembrane helix</keyword>
<comment type="caution">
    <text evidence="2">The sequence shown here is derived from an EMBL/GenBank/DDBJ whole genome shotgun (WGS) entry which is preliminary data.</text>
</comment>
<dbReference type="EMBL" id="MNYX01000007">
    <property type="protein sequence ID" value="OIP66550.1"/>
    <property type="molecule type" value="Genomic_DNA"/>
</dbReference>
<dbReference type="Proteomes" id="UP000182059">
    <property type="component" value="Unassembled WGS sequence"/>
</dbReference>
<reference evidence="2 3" key="1">
    <citation type="journal article" date="2016" name="Environ. Microbiol.">
        <title>Genomic resolution of a cold subsurface aquifer community provides metabolic insights for novel microbes adapted to high CO concentrations.</title>
        <authorList>
            <person name="Probst A.J."/>
            <person name="Castelle C.J."/>
            <person name="Singh A."/>
            <person name="Brown C.T."/>
            <person name="Anantharaman K."/>
            <person name="Sharon I."/>
            <person name="Hug L.A."/>
            <person name="Burstein D."/>
            <person name="Emerson J.B."/>
            <person name="Thomas B.C."/>
            <person name="Banfield J.F."/>
        </authorList>
    </citation>
    <scope>NUCLEOTIDE SEQUENCE [LARGE SCALE GENOMIC DNA]</scope>
    <source>
        <strain evidence="2">CG2_30_43_9</strain>
    </source>
</reference>
<accession>A0A1J5GF91</accession>
<proteinExistence type="predicted"/>
<evidence type="ECO:0000313" key="3">
    <source>
        <dbReference type="Proteomes" id="UP000182059"/>
    </source>
</evidence>
<keyword evidence="1" id="KW-0472">Membrane</keyword>
<organism evidence="2 3">
    <name type="scientific">Candidatus Nomurabacteria bacterium CG2_30_43_9</name>
    <dbReference type="NCBI Taxonomy" id="1805283"/>
    <lineage>
        <taxon>Bacteria</taxon>
        <taxon>Candidatus Nomuraibacteriota</taxon>
    </lineage>
</organism>
<evidence type="ECO:0000256" key="1">
    <source>
        <dbReference type="SAM" id="Phobius"/>
    </source>
</evidence>
<dbReference type="AlphaFoldDB" id="A0A1J5GF91"/>
<protein>
    <submittedName>
        <fullName evidence="2">Uncharacterized protein</fullName>
    </submittedName>
</protein>
<feature type="transmembrane region" description="Helical" evidence="1">
    <location>
        <begin position="13"/>
        <end position="34"/>
    </location>
</feature>
<evidence type="ECO:0000313" key="2">
    <source>
        <dbReference type="EMBL" id="OIP66550.1"/>
    </source>
</evidence>